<name>A0ABR4BXS2_9HELO</name>
<keyword evidence="2" id="KW-1185">Reference proteome</keyword>
<organism evidence="1 2">
    <name type="scientific">Oculimacula yallundae</name>
    <dbReference type="NCBI Taxonomy" id="86028"/>
    <lineage>
        <taxon>Eukaryota</taxon>
        <taxon>Fungi</taxon>
        <taxon>Dikarya</taxon>
        <taxon>Ascomycota</taxon>
        <taxon>Pezizomycotina</taxon>
        <taxon>Leotiomycetes</taxon>
        <taxon>Helotiales</taxon>
        <taxon>Ploettnerulaceae</taxon>
        <taxon>Oculimacula</taxon>
    </lineage>
</organism>
<proteinExistence type="predicted"/>
<reference evidence="1 2" key="1">
    <citation type="journal article" date="2024" name="Commun. Biol.">
        <title>Comparative genomic analysis of thermophilic fungi reveals convergent evolutionary adaptations and gene losses.</title>
        <authorList>
            <person name="Steindorff A.S."/>
            <person name="Aguilar-Pontes M.V."/>
            <person name="Robinson A.J."/>
            <person name="Andreopoulos B."/>
            <person name="LaButti K."/>
            <person name="Kuo A."/>
            <person name="Mondo S."/>
            <person name="Riley R."/>
            <person name="Otillar R."/>
            <person name="Haridas S."/>
            <person name="Lipzen A."/>
            <person name="Grimwood J."/>
            <person name="Schmutz J."/>
            <person name="Clum A."/>
            <person name="Reid I.D."/>
            <person name="Moisan M.C."/>
            <person name="Butler G."/>
            <person name="Nguyen T.T.M."/>
            <person name="Dewar K."/>
            <person name="Conant G."/>
            <person name="Drula E."/>
            <person name="Henrissat B."/>
            <person name="Hansel C."/>
            <person name="Singer S."/>
            <person name="Hutchinson M.I."/>
            <person name="de Vries R.P."/>
            <person name="Natvig D.O."/>
            <person name="Powell A.J."/>
            <person name="Tsang A."/>
            <person name="Grigoriev I.V."/>
        </authorList>
    </citation>
    <scope>NUCLEOTIDE SEQUENCE [LARGE SCALE GENOMIC DNA]</scope>
    <source>
        <strain evidence="1 2">CBS 494.80</strain>
    </source>
</reference>
<protein>
    <submittedName>
        <fullName evidence="1">Uncharacterized protein</fullName>
    </submittedName>
</protein>
<dbReference type="Proteomes" id="UP001595075">
    <property type="component" value="Unassembled WGS sequence"/>
</dbReference>
<comment type="caution">
    <text evidence="1">The sequence shown here is derived from an EMBL/GenBank/DDBJ whole genome shotgun (WGS) entry which is preliminary data.</text>
</comment>
<accession>A0ABR4BXS2</accession>
<gene>
    <name evidence="1" type="ORF">VTL71DRAFT_6736</name>
</gene>
<dbReference type="EMBL" id="JAZHXI010000017">
    <property type="protein sequence ID" value="KAL2062470.1"/>
    <property type="molecule type" value="Genomic_DNA"/>
</dbReference>
<evidence type="ECO:0000313" key="1">
    <source>
        <dbReference type="EMBL" id="KAL2062470.1"/>
    </source>
</evidence>
<sequence length="176" mass="19619">MTPIPSKVELTARHLFDPARGTTHILDLINQAKGGLYAKDCHSDQVAETDLLAVELGYIKSWEAQVFQVAFMKGMKLRKDLPICLCDYMFGGDTGRVDCPPLTIQNLRGHPGFDTLTTTKIFLFRGFTAADTKYHRIAHESSKVACDARTNALPYLMAHFRFLLMGMAAISLLLLL</sequence>
<evidence type="ECO:0000313" key="2">
    <source>
        <dbReference type="Proteomes" id="UP001595075"/>
    </source>
</evidence>